<organism evidence="2">
    <name type="scientific">Cyanothece sp. (strain PCC 7425 / ATCC 29141)</name>
    <dbReference type="NCBI Taxonomy" id="395961"/>
    <lineage>
        <taxon>Bacteria</taxon>
        <taxon>Bacillati</taxon>
        <taxon>Cyanobacteriota</taxon>
        <taxon>Cyanophyceae</taxon>
        <taxon>Gomontiellales</taxon>
        <taxon>Cyanothecaceae</taxon>
        <taxon>Cyanothece</taxon>
    </lineage>
</organism>
<accession>B8HZL4</accession>
<evidence type="ECO:0000313" key="2">
    <source>
        <dbReference type="EMBL" id="ACL47862.1"/>
    </source>
</evidence>
<protein>
    <submittedName>
        <fullName evidence="2">Putative transcriptional regulator, MerR family</fullName>
    </submittedName>
</protein>
<dbReference type="eggNOG" id="COG0789">
    <property type="taxonomic scope" value="Bacteria"/>
</dbReference>
<sequence length="212" mass="24087">MLSLQQFAQSHPLWTLEQLVETANQLLPQFLPQQESDQRVQEEVNPRLVRHYTTLGLIDKPLKEGREARYTYRHLLQLLVIRRLQMEGYSANAINQLTLSKSNPELEALLQGGVQLTVQAANPALAFLQSLQKATPGVVEMAKKAAPLVDQSSTPTSATAPKSWMRFEVIPGLELHVREDFIYPSSSQEQQTLLQLIGQLLIQFIHQRRRSK</sequence>
<dbReference type="InterPro" id="IPR009061">
    <property type="entry name" value="DNA-bd_dom_put_sf"/>
</dbReference>
<feature type="domain" description="HTH merR-type" evidence="1">
    <location>
        <begin position="43"/>
        <end position="97"/>
    </location>
</feature>
<dbReference type="OrthoDB" id="531611at2"/>
<dbReference type="KEGG" id="cyn:Cyan7425_0167"/>
<dbReference type="SUPFAM" id="SSF46955">
    <property type="entry name" value="Putative DNA-binding domain"/>
    <property type="match status" value="1"/>
</dbReference>
<geneLocation type="plasmid" evidence="2">
    <name>pP742502</name>
</geneLocation>
<dbReference type="Pfam" id="PF13411">
    <property type="entry name" value="MerR_1"/>
    <property type="match status" value="1"/>
</dbReference>
<dbReference type="AlphaFoldDB" id="B8HZL4"/>
<dbReference type="Gene3D" id="1.10.1660.10">
    <property type="match status" value="1"/>
</dbReference>
<keyword evidence="2" id="KW-0614">Plasmid</keyword>
<proteinExistence type="predicted"/>
<evidence type="ECO:0000259" key="1">
    <source>
        <dbReference type="Pfam" id="PF13411"/>
    </source>
</evidence>
<dbReference type="GO" id="GO:0006355">
    <property type="term" value="P:regulation of DNA-templated transcription"/>
    <property type="evidence" value="ECO:0007669"/>
    <property type="project" value="InterPro"/>
</dbReference>
<dbReference type="CDD" id="cd00592">
    <property type="entry name" value="HTH_MerR-like"/>
    <property type="match status" value="1"/>
</dbReference>
<dbReference type="HOGENOM" id="CLU_1304390_0_0_3"/>
<dbReference type="EMBL" id="CP001346">
    <property type="protein sequence ID" value="ACL47862.1"/>
    <property type="molecule type" value="Genomic_DNA"/>
</dbReference>
<gene>
    <name evidence="2" type="ordered locus">Cyan7425_0167</name>
</gene>
<dbReference type="InterPro" id="IPR000551">
    <property type="entry name" value="MerR-type_HTH_dom"/>
</dbReference>
<name>B8HZL4_CYAP4</name>
<reference evidence="2" key="1">
    <citation type="submission" date="2009-01" db="EMBL/GenBank/DDBJ databases">
        <title>Complete sequence of plasmid2 Cyanothece sp. PCC 7425.</title>
        <authorList>
            <consortium name="US DOE Joint Genome Institute"/>
            <person name="Lucas S."/>
            <person name="Copeland A."/>
            <person name="Lapidus A."/>
            <person name="Glavina del Rio T."/>
            <person name="Dalin E."/>
            <person name="Tice H."/>
            <person name="Bruce D."/>
            <person name="Goodwin L."/>
            <person name="Pitluck S."/>
            <person name="Sims D."/>
            <person name="Meineke L."/>
            <person name="Brettin T."/>
            <person name="Detter J.C."/>
            <person name="Han C."/>
            <person name="Larimer F."/>
            <person name="Land M."/>
            <person name="Hauser L."/>
            <person name="Kyrpides N."/>
            <person name="Ovchinnikova G."/>
            <person name="Liberton M."/>
            <person name="Stoeckel J."/>
            <person name="Banerjee A."/>
            <person name="Singh A."/>
            <person name="Page L."/>
            <person name="Sato H."/>
            <person name="Zhao L."/>
            <person name="Sherman L."/>
            <person name="Pakrasi H."/>
            <person name="Richardson P."/>
        </authorList>
    </citation>
    <scope>NUCLEOTIDE SEQUENCE</scope>
    <source>
        <strain evidence="2">PCC 7425</strain>
        <plasmid evidence="2">pP742502</plasmid>
    </source>
</reference>
<dbReference type="GO" id="GO:0003677">
    <property type="term" value="F:DNA binding"/>
    <property type="evidence" value="ECO:0007669"/>
    <property type="project" value="InterPro"/>
</dbReference>